<dbReference type="PANTHER" id="PTHR36110">
    <property type="entry name" value="RING-CLEAVING DIOXYGENASE MHQE-RELATED"/>
    <property type="match status" value="1"/>
</dbReference>
<dbReference type="Gene3D" id="3.10.180.10">
    <property type="entry name" value="2,3-Dihydroxybiphenyl 1,2-Dioxygenase, domain 1"/>
    <property type="match status" value="2"/>
</dbReference>
<proteinExistence type="predicted"/>
<evidence type="ECO:0000259" key="1">
    <source>
        <dbReference type="PROSITE" id="PS51819"/>
    </source>
</evidence>
<keyword evidence="3" id="KW-1185">Reference proteome</keyword>
<evidence type="ECO:0000313" key="3">
    <source>
        <dbReference type="Proteomes" id="UP000290545"/>
    </source>
</evidence>
<organism evidence="2 3">
    <name type="scientific">Filimonas effusa</name>
    <dbReference type="NCBI Taxonomy" id="2508721"/>
    <lineage>
        <taxon>Bacteria</taxon>
        <taxon>Pseudomonadati</taxon>
        <taxon>Bacteroidota</taxon>
        <taxon>Chitinophagia</taxon>
        <taxon>Chitinophagales</taxon>
        <taxon>Chitinophagaceae</taxon>
        <taxon>Filimonas</taxon>
    </lineage>
</organism>
<dbReference type="OrthoDB" id="9785698at2"/>
<sequence length="317" mass="35627">MSQLITGIHHVTALAGDAQENIDFYCGILGVRMVKKTVNFDAREVYHFYYGDEVGHPGSILTFFPYAGIAAGRHGKGMLNTTSFSVPAASFPYWEERLKKFSVTTKQPEERFDGELVVYFEDPDGLGLELVFNDKDQRPGFTYGHIPIEHAIRGFYNVEIWEEGYERTAGLLTEQLNHTLIAEKGNRFRFAANDSPGNYIDILCAPDTLKGLGGGGTVHHLAFSTPDRASQEQVRIKISQRMLNPTPVLDRNYFTSIYFREPGGVLFEVATAGPGFTVDEEKDHLGEELKLPSWFETSREQIEKAVPPVSFKADDYR</sequence>
<dbReference type="InterPro" id="IPR037523">
    <property type="entry name" value="VOC_core"/>
</dbReference>
<name>A0A4Q1D030_9BACT</name>
<dbReference type="PROSITE" id="PS51819">
    <property type="entry name" value="VOC"/>
    <property type="match status" value="2"/>
</dbReference>
<dbReference type="InterPro" id="IPR029068">
    <property type="entry name" value="Glyas_Bleomycin-R_OHBP_Dase"/>
</dbReference>
<dbReference type="Pfam" id="PF00903">
    <property type="entry name" value="Glyoxalase"/>
    <property type="match status" value="1"/>
</dbReference>
<dbReference type="PANTHER" id="PTHR36110:SF2">
    <property type="entry name" value="RING-CLEAVING DIOXYGENASE MHQE-RELATED"/>
    <property type="match status" value="1"/>
</dbReference>
<keyword evidence="2" id="KW-0560">Oxidoreductase</keyword>
<evidence type="ECO:0000313" key="2">
    <source>
        <dbReference type="EMBL" id="RXK81037.1"/>
    </source>
</evidence>
<dbReference type="InterPro" id="IPR004360">
    <property type="entry name" value="Glyas_Fos-R_dOase_dom"/>
</dbReference>
<dbReference type="RefSeq" id="WP_129006324.1">
    <property type="nucleotide sequence ID" value="NZ_SDHZ01000005.1"/>
</dbReference>
<dbReference type="SUPFAM" id="SSF54593">
    <property type="entry name" value="Glyoxalase/Bleomycin resistance protein/Dihydroxybiphenyl dioxygenase"/>
    <property type="match status" value="1"/>
</dbReference>
<keyword evidence="2" id="KW-0223">Dioxygenase</keyword>
<dbReference type="Proteomes" id="UP000290545">
    <property type="component" value="Unassembled WGS sequence"/>
</dbReference>
<protein>
    <submittedName>
        <fullName evidence="2">Ring-cleaving dioxygenase</fullName>
    </submittedName>
</protein>
<feature type="domain" description="VOC" evidence="1">
    <location>
        <begin position="7"/>
        <end position="133"/>
    </location>
</feature>
<dbReference type="InterPro" id="IPR052537">
    <property type="entry name" value="Extradiol_RC_dioxygenase"/>
</dbReference>
<dbReference type="AlphaFoldDB" id="A0A4Q1D030"/>
<feature type="domain" description="VOC" evidence="1">
    <location>
        <begin position="154"/>
        <end position="272"/>
    </location>
</feature>
<accession>A0A4Q1D030</accession>
<reference evidence="2 3" key="1">
    <citation type="submission" date="2019-01" db="EMBL/GenBank/DDBJ databases">
        <title>Filimonas sp. strain TTM-71.</title>
        <authorList>
            <person name="Chen W.-M."/>
        </authorList>
    </citation>
    <scope>NUCLEOTIDE SEQUENCE [LARGE SCALE GENOMIC DNA]</scope>
    <source>
        <strain evidence="2 3">TTM-71</strain>
    </source>
</reference>
<dbReference type="EMBL" id="SDHZ01000005">
    <property type="protein sequence ID" value="RXK81037.1"/>
    <property type="molecule type" value="Genomic_DNA"/>
</dbReference>
<dbReference type="GO" id="GO:0051213">
    <property type="term" value="F:dioxygenase activity"/>
    <property type="evidence" value="ECO:0007669"/>
    <property type="project" value="UniProtKB-KW"/>
</dbReference>
<gene>
    <name evidence="2" type="ORF">ESB13_23065</name>
</gene>
<comment type="caution">
    <text evidence="2">The sequence shown here is derived from an EMBL/GenBank/DDBJ whole genome shotgun (WGS) entry which is preliminary data.</text>
</comment>